<gene>
    <name evidence="8" type="ORF">GCM10023147_17310</name>
</gene>
<evidence type="ECO:0000256" key="4">
    <source>
        <dbReference type="ARBA" id="ARBA00022989"/>
    </source>
</evidence>
<name>A0ABP8JFF1_9ACTN</name>
<dbReference type="SUPFAM" id="SSF81345">
    <property type="entry name" value="ABC transporter involved in vitamin B12 uptake, BtuC"/>
    <property type="match status" value="1"/>
</dbReference>
<comment type="caution">
    <text evidence="8">The sequence shown here is derived from an EMBL/GenBank/DDBJ whole genome shotgun (WGS) entry which is preliminary data.</text>
</comment>
<dbReference type="InterPro" id="IPR037294">
    <property type="entry name" value="ABC_BtuC-like"/>
</dbReference>
<protein>
    <submittedName>
        <fullName evidence="8">Metal ABC transporter permease</fullName>
    </submittedName>
</protein>
<keyword evidence="3 6" id="KW-0812">Transmembrane</keyword>
<keyword evidence="6" id="KW-0813">Transport</keyword>
<comment type="similarity">
    <text evidence="2 6">Belongs to the ABC-3 integral membrane protein family.</text>
</comment>
<feature type="transmembrane region" description="Helical" evidence="7">
    <location>
        <begin position="226"/>
        <end position="246"/>
    </location>
</feature>
<dbReference type="PANTHER" id="PTHR30477">
    <property type="entry name" value="ABC-TRANSPORTER METAL-BINDING PROTEIN"/>
    <property type="match status" value="1"/>
</dbReference>
<feature type="transmembrane region" description="Helical" evidence="7">
    <location>
        <begin position="18"/>
        <end position="38"/>
    </location>
</feature>
<keyword evidence="9" id="KW-1185">Reference proteome</keyword>
<dbReference type="PANTHER" id="PTHR30477:SF13">
    <property type="entry name" value="IRON TRANSPORT SYSTEM MEMBRANE PROTEIN HI_0360-RELATED"/>
    <property type="match status" value="1"/>
</dbReference>
<feature type="transmembrane region" description="Helical" evidence="7">
    <location>
        <begin position="125"/>
        <end position="158"/>
    </location>
</feature>
<evidence type="ECO:0000256" key="2">
    <source>
        <dbReference type="ARBA" id="ARBA00008034"/>
    </source>
</evidence>
<dbReference type="Pfam" id="PF00950">
    <property type="entry name" value="ABC-3"/>
    <property type="match status" value="1"/>
</dbReference>
<evidence type="ECO:0000256" key="7">
    <source>
        <dbReference type="SAM" id="Phobius"/>
    </source>
</evidence>
<accession>A0ABP8JFF1</accession>
<reference evidence="9" key="1">
    <citation type="journal article" date="2019" name="Int. J. Syst. Evol. Microbiol.">
        <title>The Global Catalogue of Microorganisms (GCM) 10K type strain sequencing project: providing services to taxonomists for standard genome sequencing and annotation.</title>
        <authorList>
            <consortium name="The Broad Institute Genomics Platform"/>
            <consortium name="The Broad Institute Genome Sequencing Center for Infectious Disease"/>
            <person name="Wu L."/>
            <person name="Ma J."/>
        </authorList>
    </citation>
    <scope>NUCLEOTIDE SEQUENCE [LARGE SCALE GENOMIC DNA]</scope>
    <source>
        <strain evidence="9">JCM 17688</strain>
    </source>
</reference>
<feature type="transmembrane region" description="Helical" evidence="7">
    <location>
        <begin position="197"/>
        <end position="219"/>
    </location>
</feature>
<comment type="subcellular location">
    <subcellularLocation>
        <location evidence="6">Cell membrane</location>
        <topology evidence="6">Multi-pass membrane protein</topology>
    </subcellularLocation>
    <subcellularLocation>
        <location evidence="1">Membrane</location>
        <topology evidence="1">Multi-pass membrane protein</topology>
    </subcellularLocation>
</comment>
<proteinExistence type="inferred from homology"/>
<evidence type="ECO:0000256" key="6">
    <source>
        <dbReference type="RuleBase" id="RU003943"/>
    </source>
</evidence>
<evidence type="ECO:0000313" key="8">
    <source>
        <dbReference type="EMBL" id="GAA4389942.1"/>
    </source>
</evidence>
<feature type="transmembrane region" description="Helical" evidence="7">
    <location>
        <begin position="93"/>
        <end position="113"/>
    </location>
</feature>
<organism evidence="8 9">
    <name type="scientific">Tsukamurella soli</name>
    <dbReference type="NCBI Taxonomy" id="644556"/>
    <lineage>
        <taxon>Bacteria</taxon>
        <taxon>Bacillati</taxon>
        <taxon>Actinomycetota</taxon>
        <taxon>Actinomycetes</taxon>
        <taxon>Mycobacteriales</taxon>
        <taxon>Tsukamurellaceae</taxon>
        <taxon>Tsukamurella</taxon>
    </lineage>
</organism>
<feature type="transmembrane region" description="Helical" evidence="7">
    <location>
        <begin position="58"/>
        <end position="81"/>
    </location>
</feature>
<keyword evidence="5 7" id="KW-0472">Membrane</keyword>
<dbReference type="RefSeq" id="WP_344993804.1">
    <property type="nucleotide sequence ID" value="NZ_BAABFR010000020.1"/>
</dbReference>
<evidence type="ECO:0000256" key="3">
    <source>
        <dbReference type="ARBA" id="ARBA00022692"/>
    </source>
</evidence>
<dbReference type="EMBL" id="BAABFR010000020">
    <property type="protein sequence ID" value="GAA4389942.1"/>
    <property type="molecule type" value="Genomic_DNA"/>
</dbReference>
<dbReference type="InterPro" id="IPR001626">
    <property type="entry name" value="ABC_TroCD"/>
</dbReference>
<dbReference type="Gene3D" id="1.10.3470.10">
    <property type="entry name" value="ABC transporter involved in vitamin B12 uptake, BtuC"/>
    <property type="match status" value="1"/>
</dbReference>
<keyword evidence="4 7" id="KW-1133">Transmembrane helix</keyword>
<sequence length="283" mass="28651">MTGFLPAGLLASEEVRTALLVGGVVAVVSGMVGVLTVLRGQSFAGHALADVGTTGGAGAFLVAIPPLWGFLALSLAGAAAMELIGVQRARSRDLATGVVLGAGLGLAALFLYWDTTVHNTTGAAMVVLFGSIFAIGHAVVAPVIVAAVVAACVVAALYRPLLLCAIHPDLAAARGVPVRTVGAVFLAAMAVTVALSAVTIGSILSTALLVGPAATAIRLTRRPARAMVYAALVGVVAVWGGVVLAYESYRWPPSHHGWPVSFFVVAIVFVAYLAADLPGRGRR</sequence>
<evidence type="ECO:0000256" key="1">
    <source>
        <dbReference type="ARBA" id="ARBA00004141"/>
    </source>
</evidence>
<feature type="transmembrane region" description="Helical" evidence="7">
    <location>
        <begin position="258"/>
        <end position="275"/>
    </location>
</feature>
<evidence type="ECO:0000256" key="5">
    <source>
        <dbReference type="ARBA" id="ARBA00023136"/>
    </source>
</evidence>
<dbReference type="Proteomes" id="UP001500635">
    <property type="component" value="Unassembled WGS sequence"/>
</dbReference>
<evidence type="ECO:0000313" key="9">
    <source>
        <dbReference type="Proteomes" id="UP001500635"/>
    </source>
</evidence>